<dbReference type="InterPro" id="IPR036388">
    <property type="entry name" value="WH-like_DNA-bd_sf"/>
</dbReference>
<dbReference type="AlphaFoldDB" id="A0A3E1HGF1"/>
<accession>A0A3E1HGF1</accession>
<feature type="domain" description="HTH marR-type" evidence="1">
    <location>
        <begin position="12"/>
        <end position="110"/>
    </location>
</feature>
<dbReference type="InterPro" id="IPR052526">
    <property type="entry name" value="HTH-type_Bedaq_tolerance"/>
</dbReference>
<protein>
    <submittedName>
        <fullName evidence="2">MarR family transcriptional regulator</fullName>
    </submittedName>
</protein>
<dbReference type="OrthoDB" id="69852at2"/>
<dbReference type="PANTHER" id="PTHR39515:SF2">
    <property type="entry name" value="HTH-TYPE TRANSCRIPTIONAL REGULATOR RV0880"/>
    <property type="match status" value="1"/>
</dbReference>
<dbReference type="Pfam" id="PF01047">
    <property type="entry name" value="MarR"/>
    <property type="match status" value="1"/>
</dbReference>
<evidence type="ECO:0000313" key="3">
    <source>
        <dbReference type="Proteomes" id="UP000258522"/>
    </source>
</evidence>
<dbReference type="GO" id="GO:0003700">
    <property type="term" value="F:DNA-binding transcription factor activity"/>
    <property type="evidence" value="ECO:0007669"/>
    <property type="project" value="InterPro"/>
</dbReference>
<comment type="caution">
    <text evidence="2">The sequence shown here is derived from an EMBL/GenBank/DDBJ whole genome shotgun (WGS) entry which is preliminary data.</text>
</comment>
<dbReference type="EMBL" id="QAYL01000012">
    <property type="protein sequence ID" value="RFD25530.1"/>
    <property type="molecule type" value="Genomic_DNA"/>
</dbReference>
<dbReference type="Gene3D" id="1.10.10.10">
    <property type="entry name" value="Winged helix-like DNA-binding domain superfamily/Winged helix DNA-binding domain"/>
    <property type="match status" value="1"/>
</dbReference>
<dbReference type="SUPFAM" id="SSF46785">
    <property type="entry name" value="Winged helix' DNA-binding domain"/>
    <property type="match status" value="1"/>
</dbReference>
<dbReference type="InterPro" id="IPR036390">
    <property type="entry name" value="WH_DNA-bd_sf"/>
</dbReference>
<evidence type="ECO:0000313" key="2">
    <source>
        <dbReference type="EMBL" id="RFD25530.1"/>
    </source>
</evidence>
<dbReference type="Proteomes" id="UP000258522">
    <property type="component" value="Unassembled WGS sequence"/>
</dbReference>
<organism evidence="2 3">
    <name type="scientific">Mycobacterium uberis</name>
    <dbReference type="NCBI Taxonomy" id="2162698"/>
    <lineage>
        <taxon>Bacteria</taxon>
        <taxon>Bacillati</taxon>
        <taxon>Actinomycetota</taxon>
        <taxon>Actinomycetes</taxon>
        <taxon>Mycobacteriales</taxon>
        <taxon>Mycobacteriaceae</taxon>
        <taxon>Mycobacterium</taxon>
    </lineage>
</organism>
<keyword evidence="3" id="KW-1185">Reference proteome</keyword>
<name>A0A3E1HGF1_9MYCO</name>
<dbReference type="InterPro" id="IPR000835">
    <property type="entry name" value="HTH_MarR-typ"/>
</dbReference>
<proteinExistence type="predicted"/>
<sequence length="114" mass="12399">MVARPTQLTTQRIQMPLSSAQTRLLKTIETNGEARIGDLTAAGHRSQPTMTMQVRRLEAVGLVTRTVTPGDGRAVRIRITSQRIHTLTAIRADHAAAIKPQLARLEPADRQGAG</sequence>
<gene>
    <name evidence="2" type="ORF">MUBE_08170</name>
</gene>
<reference evidence="2 3" key="1">
    <citation type="submission" date="2018-07" db="EMBL/GenBank/DDBJ databases">
        <title>Whole genome sequence of Mycobacterium uberis.</title>
        <authorList>
            <person name="Benjak A."/>
        </authorList>
    </citation>
    <scope>NUCLEOTIDE SEQUENCE [LARGE SCALE GENOMIC DNA]</scope>
    <source>
        <strain evidence="2 3">Jura</strain>
    </source>
</reference>
<evidence type="ECO:0000259" key="1">
    <source>
        <dbReference type="SMART" id="SM00347"/>
    </source>
</evidence>
<dbReference type="SMART" id="SM00347">
    <property type="entry name" value="HTH_MARR"/>
    <property type="match status" value="1"/>
</dbReference>
<dbReference type="PANTHER" id="PTHR39515">
    <property type="entry name" value="CONSERVED PROTEIN"/>
    <property type="match status" value="1"/>
</dbReference>